<evidence type="ECO:0000313" key="2">
    <source>
        <dbReference type="Proteomes" id="UP000267342"/>
    </source>
</evidence>
<dbReference type="PANTHER" id="PTHR37163:SF1">
    <property type="entry name" value="DUF501 DOMAIN-CONTAINING PROTEIN"/>
    <property type="match status" value="1"/>
</dbReference>
<dbReference type="Pfam" id="PF04417">
    <property type="entry name" value="DUF501"/>
    <property type="match status" value="1"/>
</dbReference>
<dbReference type="STRING" id="1123510.GCA_000620025_02224"/>
<dbReference type="AlphaFoldDB" id="A0A348HCY8"/>
<organism evidence="1 2">
    <name type="scientific">Zymobacter palmae</name>
    <dbReference type="NCBI Taxonomy" id="33074"/>
    <lineage>
        <taxon>Bacteria</taxon>
        <taxon>Pseudomonadati</taxon>
        <taxon>Pseudomonadota</taxon>
        <taxon>Gammaproteobacteria</taxon>
        <taxon>Oceanospirillales</taxon>
        <taxon>Halomonadaceae</taxon>
        <taxon>Zymobacter group</taxon>
        <taxon>Zymobacter</taxon>
    </lineage>
</organism>
<dbReference type="RefSeq" id="WP_027705298.1">
    <property type="nucleotide sequence ID" value="NZ_AP018933.1"/>
</dbReference>
<dbReference type="Proteomes" id="UP000267342">
    <property type="component" value="Chromosome"/>
</dbReference>
<dbReference type="EMBL" id="AP018933">
    <property type="protein sequence ID" value="BBG29490.1"/>
    <property type="molecule type" value="Genomic_DNA"/>
</dbReference>
<name>A0A348HCY8_9GAMM</name>
<dbReference type="OrthoDB" id="5293413at2"/>
<accession>A0A348HCY8</accession>
<dbReference type="InterPro" id="IPR007511">
    <property type="entry name" value="DUF501"/>
</dbReference>
<proteinExistence type="predicted"/>
<sequence length="174" mass="19839">MVITLDQAPDERQLALIREQIGREPRGIDAVTAEDGEGTPLVLRMQSLVDGAPFPTLYWLCSDRLKIELSHLEAAGVIKQLEAMLAEDPEFMAEYRRSHEDYVAQRWHYMPDDVKAEVERRGYDTLLKERGVGGIANWTQVRCLHTQYAHHLCGDNAIGRWIDEHYPQVAACLP</sequence>
<protein>
    <submittedName>
        <fullName evidence="1">Uncharacterized conserved protein</fullName>
    </submittedName>
</protein>
<evidence type="ECO:0000313" key="1">
    <source>
        <dbReference type="EMBL" id="BBG29490.1"/>
    </source>
</evidence>
<dbReference type="KEGG" id="zpl:ZBT109_0714"/>
<dbReference type="PANTHER" id="PTHR37163">
    <property type="entry name" value="CONSERVED PROTEIN"/>
    <property type="match status" value="1"/>
</dbReference>
<keyword evidence="2" id="KW-1185">Reference proteome</keyword>
<gene>
    <name evidence="1" type="ORF">ZBT109_0714</name>
</gene>
<reference evidence="1 2" key="1">
    <citation type="submission" date="2018-09" db="EMBL/GenBank/DDBJ databases">
        <title>Zymobacter palmae IAM14233 (=T109) whole genome analysis.</title>
        <authorList>
            <person name="Yanase H."/>
        </authorList>
    </citation>
    <scope>NUCLEOTIDE SEQUENCE [LARGE SCALE GENOMIC DNA]</scope>
    <source>
        <strain evidence="1 2">IAM14233</strain>
    </source>
</reference>